<dbReference type="PANTHER" id="PTHR42912:SF80">
    <property type="entry name" value="METHYLTRANSFERASE DOMAIN-CONTAINING PROTEIN"/>
    <property type="match status" value="1"/>
</dbReference>
<dbReference type="InterPro" id="IPR050508">
    <property type="entry name" value="Methyltransf_Superfamily"/>
</dbReference>
<dbReference type="GO" id="GO:0032259">
    <property type="term" value="P:methylation"/>
    <property type="evidence" value="ECO:0007669"/>
    <property type="project" value="UniProtKB-KW"/>
</dbReference>
<dbReference type="SUPFAM" id="SSF53335">
    <property type="entry name" value="S-adenosyl-L-methionine-dependent methyltransferases"/>
    <property type="match status" value="1"/>
</dbReference>
<proteinExistence type="predicted"/>
<feature type="domain" description="Methyltransferase" evidence="1">
    <location>
        <begin position="109"/>
        <end position="205"/>
    </location>
</feature>
<name>A0ABT3L4R6_9CYAN</name>
<keyword evidence="3" id="KW-1185">Reference proteome</keyword>
<dbReference type="InterPro" id="IPR029063">
    <property type="entry name" value="SAM-dependent_MTases_sf"/>
</dbReference>
<dbReference type="CDD" id="cd02440">
    <property type="entry name" value="AdoMet_MTases"/>
    <property type="match status" value="1"/>
</dbReference>
<sequence length="288" mass="32707">MEWSLMAVGQNTLWERFLQPVIRPLINEAEINQLYESIDWDTEGDRLRNPNVSYPDYYTSQNFHGIAEGYLNPRAAVTYDPITQYVLPPNELWVRQGLIEQIGGTPHRILDLGCGTGSTTLLLKKAFPQATVIGVDLSPYMLVMAAYKGEKAGLRIDWRQDKAESTQFPSQSFDLVTASLLFHETPPEISQRILKEAFRLLVPNGQVLILDGNQKTLRFSSWLTEIFEEPYIQDYAQGNLDAWMGAAGFEGVRTEDLWFLHQITRGLKPHPARYPESPVNFSGMPFPA</sequence>
<dbReference type="Proteomes" id="UP001526426">
    <property type="component" value="Unassembled WGS sequence"/>
</dbReference>
<dbReference type="PANTHER" id="PTHR42912">
    <property type="entry name" value="METHYLTRANSFERASE"/>
    <property type="match status" value="1"/>
</dbReference>
<dbReference type="Pfam" id="PF13649">
    <property type="entry name" value="Methyltransf_25"/>
    <property type="match status" value="1"/>
</dbReference>
<dbReference type="Gene3D" id="3.40.50.150">
    <property type="entry name" value="Vaccinia Virus protein VP39"/>
    <property type="match status" value="1"/>
</dbReference>
<dbReference type="GO" id="GO:0008168">
    <property type="term" value="F:methyltransferase activity"/>
    <property type="evidence" value="ECO:0007669"/>
    <property type="project" value="UniProtKB-KW"/>
</dbReference>
<evidence type="ECO:0000259" key="1">
    <source>
        <dbReference type="Pfam" id="PF13649"/>
    </source>
</evidence>
<evidence type="ECO:0000313" key="2">
    <source>
        <dbReference type="EMBL" id="MCW6036084.1"/>
    </source>
</evidence>
<dbReference type="InterPro" id="IPR041698">
    <property type="entry name" value="Methyltransf_25"/>
</dbReference>
<accession>A0ABT3L4R6</accession>
<evidence type="ECO:0000313" key="3">
    <source>
        <dbReference type="Proteomes" id="UP001526426"/>
    </source>
</evidence>
<reference evidence="2 3" key="1">
    <citation type="submission" date="2021-08" db="EMBL/GenBank/DDBJ databases">
        <title>Draft genome sequence of Spirulina subsalsa with high tolerance to salinity and hype-accumulation of phycocyanin.</title>
        <authorList>
            <person name="Pei H."/>
            <person name="Jiang L."/>
        </authorList>
    </citation>
    <scope>NUCLEOTIDE SEQUENCE [LARGE SCALE GENOMIC DNA]</scope>
    <source>
        <strain evidence="2 3">FACHB-351</strain>
    </source>
</reference>
<keyword evidence="2" id="KW-0489">Methyltransferase</keyword>
<gene>
    <name evidence="2" type="ORF">K4A83_07335</name>
</gene>
<protein>
    <submittedName>
        <fullName evidence="2">Class I SAM-dependent methyltransferase</fullName>
    </submittedName>
</protein>
<organism evidence="2 3">
    <name type="scientific">Spirulina subsalsa FACHB-351</name>
    <dbReference type="NCBI Taxonomy" id="234711"/>
    <lineage>
        <taxon>Bacteria</taxon>
        <taxon>Bacillati</taxon>
        <taxon>Cyanobacteriota</taxon>
        <taxon>Cyanophyceae</taxon>
        <taxon>Spirulinales</taxon>
        <taxon>Spirulinaceae</taxon>
        <taxon>Spirulina</taxon>
    </lineage>
</organism>
<comment type="caution">
    <text evidence="2">The sequence shown here is derived from an EMBL/GenBank/DDBJ whole genome shotgun (WGS) entry which is preliminary data.</text>
</comment>
<dbReference type="EMBL" id="JAIHOM010000027">
    <property type="protein sequence ID" value="MCW6036084.1"/>
    <property type="molecule type" value="Genomic_DNA"/>
</dbReference>
<keyword evidence="2" id="KW-0808">Transferase</keyword>